<keyword evidence="2" id="KW-1185">Reference proteome</keyword>
<dbReference type="Gene3D" id="3.40.50.150">
    <property type="entry name" value="Vaccinia Virus protein VP39"/>
    <property type="match status" value="1"/>
</dbReference>
<evidence type="ECO:0000313" key="1">
    <source>
        <dbReference type="EMBL" id="KAL2038437.1"/>
    </source>
</evidence>
<accession>A0ABR3ZXP2</accession>
<dbReference type="Pfam" id="PF13489">
    <property type="entry name" value="Methyltransf_23"/>
    <property type="match status" value="1"/>
</dbReference>
<sequence>MASANHEQDSYVFNRGHKSTVRLNYQHFWMKQLCGYLIHPTIPTQSPNIRIADIGTGTGIWPLELSHELPGTARIDGFDISPAQYPHRNWLPANVILHVHNAFAPFPQEYVGVYDVVHVRFFLLP</sequence>
<proteinExistence type="predicted"/>
<evidence type="ECO:0008006" key="3">
    <source>
        <dbReference type="Google" id="ProtNLM"/>
    </source>
</evidence>
<evidence type="ECO:0000313" key="2">
    <source>
        <dbReference type="Proteomes" id="UP001590950"/>
    </source>
</evidence>
<dbReference type="EMBL" id="JBEFKJ010000032">
    <property type="protein sequence ID" value="KAL2038437.1"/>
    <property type="molecule type" value="Genomic_DNA"/>
</dbReference>
<organism evidence="1 2">
    <name type="scientific">Stereocaulon virgatum</name>
    <dbReference type="NCBI Taxonomy" id="373712"/>
    <lineage>
        <taxon>Eukaryota</taxon>
        <taxon>Fungi</taxon>
        <taxon>Dikarya</taxon>
        <taxon>Ascomycota</taxon>
        <taxon>Pezizomycotina</taxon>
        <taxon>Lecanoromycetes</taxon>
        <taxon>OSLEUM clade</taxon>
        <taxon>Lecanoromycetidae</taxon>
        <taxon>Lecanorales</taxon>
        <taxon>Lecanorineae</taxon>
        <taxon>Stereocaulaceae</taxon>
        <taxon>Stereocaulon</taxon>
    </lineage>
</organism>
<dbReference type="SUPFAM" id="SSF53335">
    <property type="entry name" value="S-adenosyl-L-methionine-dependent methyltransferases"/>
    <property type="match status" value="1"/>
</dbReference>
<protein>
    <recommendedName>
        <fullName evidence="3">Methyltransferase domain-containing protein</fullName>
    </recommendedName>
</protein>
<dbReference type="CDD" id="cd02440">
    <property type="entry name" value="AdoMet_MTases"/>
    <property type="match status" value="1"/>
</dbReference>
<comment type="caution">
    <text evidence="1">The sequence shown here is derived from an EMBL/GenBank/DDBJ whole genome shotgun (WGS) entry which is preliminary data.</text>
</comment>
<gene>
    <name evidence="1" type="ORF">N7G274_008776</name>
</gene>
<name>A0ABR3ZXP2_9LECA</name>
<dbReference type="Proteomes" id="UP001590950">
    <property type="component" value="Unassembled WGS sequence"/>
</dbReference>
<dbReference type="InterPro" id="IPR029063">
    <property type="entry name" value="SAM-dependent_MTases_sf"/>
</dbReference>
<reference evidence="1 2" key="1">
    <citation type="submission" date="2024-09" db="EMBL/GenBank/DDBJ databases">
        <title>Rethinking Asexuality: The Enigmatic Case of Functional Sexual Genes in Lepraria (Stereocaulaceae).</title>
        <authorList>
            <person name="Doellman M."/>
            <person name="Sun Y."/>
            <person name="Barcenas-Pena A."/>
            <person name="Lumbsch H.T."/>
            <person name="Grewe F."/>
        </authorList>
    </citation>
    <scope>NUCLEOTIDE SEQUENCE [LARGE SCALE GENOMIC DNA]</scope>
    <source>
        <strain evidence="1 2">Mercado 3170</strain>
    </source>
</reference>